<sequence length="154" mass="17654">MGLILMLKKEKFELLFSLLLKKYYNHSQLGWDQGRKGRSGKGLQKGEEKYRVVLTKSLLNSGEEEEARARKKSSVAIAIAVIEQRRTEDITAIFSCHMVENCRKSFFFCSPIGYIAFRIHKCFYPFASQRPGLALALVLAYECAHKTREKKTIA</sequence>
<keyword evidence="2" id="KW-1185">Reference proteome</keyword>
<dbReference type="EMBL" id="CAXLJM020000043">
    <property type="protein sequence ID" value="CAL8110264.1"/>
    <property type="molecule type" value="Genomic_DNA"/>
</dbReference>
<organism evidence="1 2">
    <name type="scientific">Orchesella dallaii</name>
    <dbReference type="NCBI Taxonomy" id="48710"/>
    <lineage>
        <taxon>Eukaryota</taxon>
        <taxon>Metazoa</taxon>
        <taxon>Ecdysozoa</taxon>
        <taxon>Arthropoda</taxon>
        <taxon>Hexapoda</taxon>
        <taxon>Collembola</taxon>
        <taxon>Entomobryomorpha</taxon>
        <taxon>Entomobryoidea</taxon>
        <taxon>Orchesellidae</taxon>
        <taxon>Orchesellinae</taxon>
        <taxon>Orchesella</taxon>
    </lineage>
</organism>
<name>A0ABP1QQG3_9HEXA</name>
<dbReference type="Proteomes" id="UP001642540">
    <property type="component" value="Unassembled WGS sequence"/>
</dbReference>
<reference evidence="1 2" key="1">
    <citation type="submission" date="2024-08" db="EMBL/GenBank/DDBJ databases">
        <authorList>
            <person name="Cucini C."/>
            <person name="Frati F."/>
        </authorList>
    </citation>
    <scope>NUCLEOTIDE SEQUENCE [LARGE SCALE GENOMIC DNA]</scope>
</reference>
<protein>
    <submittedName>
        <fullName evidence="1">Uncharacterized protein</fullName>
    </submittedName>
</protein>
<proteinExistence type="predicted"/>
<accession>A0ABP1QQG3</accession>
<evidence type="ECO:0000313" key="1">
    <source>
        <dbReference type="EMBL" id="CAL8110264.1"/>
    </source>
</evidence>
<comment type="caution">
    <text evidence="1">The sequence shown here is derived from an EMBL/GenBank/DDBJ whole genome shotgun (WGS) entry which is preliminary data.</text>
</comment>
<evidence type="ECO:0000313" key="2">
    <source>
        <dbReference type="Proteomes" id="UP001642540"/>
    </source>
</evidence>
<gene>
    <name evidence="1" type="ORF">ODALV1_LOCUS14095</name>
</gene>